<dbReference type="GO" id="GO:0009986">
    <property type="term" value="C:cell surface"/>
    <property type="evidence" value="ECO:0000318"/>
    <property type="project" value="GO_Central"/>
</dbReference>
<keyword evidence="6" id="KW-0677">Repeat</keyword>
<evidence type="ECO:0000256" key="1">
    <source>
        <dbReference type="ARBA" id="ARBA00001182"/>
    </source>
</evidence>
<dbReference type="OMA" id="HEAANQY"/>
<feature type="region of interest" description="Disordered" evidence="14">
    <location>
        <begin position="631"/>
        <end position="658"/>
    </location>
</feature>
<evidence type="ECO:0000256" key="9">
    <source>
        <dbReference type="ARBA" id="ARBA00023235"/>
    </source>
</evidence>
<dbReference type="InterPro" id="IPR005788">
    <property type="entry name" value="PDI_thioredoxin-like_dom"/>
</dbReference>
<evidence type="ECO:0000256" key="12">
    <source>
        <dbReference type="RuleBase" id="RU004208"/>
    </source>
</evidence>
<dbReference type="AlphaFoldDB" id="E9GGE1"/>
<evidence type="ECO:0000256" key="13">
    <source>
        <dbReference type="RuleBase" id="RU361130"/>
    </source>
</evidence>
<dbReference type="PhylomeDB" id="E9GGE1"/>
<evidence type="ECO:0000256" key="5">
    <source>
        <dbReference type="ARBA" id="ARBA00022729"/>
    </source>
</evidence>
<dbReference type="FunFam" id="3.40.30.10:FF:000017">
    <property type="entry name" value="Protein disulfide-isomerase A4"/>
    <property type="match status" value="1"/>
</dbReference>
<dbReference type="InterPro" id="IPR005792">
    <property type="entry name" value="Prot_disulphide_isomerase"/>
</dbReference>
<dbReference type="PANTHER" id="PTHR18929:SF210">
    <property type="entry name" value="PROTEIN DISULFIDE-ISOMERASE A4"/>
    <property type="match status" value="1"/>
</dbReference>
<evidence type="ECO:0000313" key="16">
    <source>
        <dbReference type="EMBL" id="EFX81388.1"/>
    </source>
</evidence>
<gene>
    <name evidence="16" type="ORF">DAPPUDRAFT_303471</name>
</gene>
<evidence type="ECO:0000256" key="14">
    <source>
        <dbReference type="SAM" id="MobiDB-lite"/>
    </source>
</evidence>
<dbReference type="STRING" id="6669.E9GGE1"/>
<proteinExistence type="inferred from homology"/>
<dbReference type="PROSITE" id="PS00194">
    <property type="entry name" value="THIOREDOXIN_1"/>
    <property type="match status" value="2"/>
</dbReference>
<feature type="signal peptide" evidence="13">
    <location>
        <begin position="1"/>
        <end position="25"/>
    </location>
</feature>
<dbReference type="FunFam" id="3.40.30.10:FF:000426">
    <property type="entry name" value="Putative Disulfide-isomerase A4"/>
    <property type="match status" value="1"/>
</dbReference>
<evidence type="ECO:0000256" key="6">
    <source>
        <dbReference type="ARBA" id="ARBA00022737"/>
    </source>
</evidence>
<dbReference type="CDD" id="cd02995">
    <property type="entry name" value="PDI_a_PDI_a'_C"/>
    <property type="match status" value="1"/>
</dbReference>
<feature type="disulfide bond" description="Redox-active" evidence="11">
    <location>
        <begin position="197"/>
        <end position="200"/>
    </location>
</feature>
<name>E9GGE1_DAPPU</name>
<dbReference type="GO" id="GO:0034976">
    <property type="term" value="P:response to endoplasmic reticulum stress"/>
    <property type="evidence" value="ECO:0000318"/>
    <property type="project" value="GO_Central"/>
</dbReference>
<protein>
    <recommendedName>
        <fullName evidence="4 13">Protein disulfide-isomerase</fullName>
        <ecNumber evidence="4 13">5.3.4.1</ecNumber>
    </recommendedName>
</protein>
<dbReference type="KEGG" id="dpx:DAPPUDRAFT_303471"/>
<evidence type="ECO:0000256" key="7">
    <source>
        <dbReference type="ARBA" id="ARBA00022824"/>
    </source>
</evidence>
<dbReference type="GO" id="GO:0005788">
    <property type="term" value="C:endoplasmic reticulum lumen"/>
    <property type="evidence" value="ECO:0007669"/>
    <property type="project" value="UniProtKB-SubCell"/>
</dbReference>
<evidence type="ECO:0000259" key="15">
    <source>
        <dbReference type="PROSITE" id="PS51352"/>
    </source>
</evidence>
<evidence type="ECO:0000256" key="11">
    <source>
        <dbReference type="PIRSR" id="PIRSR605792-51"/>
    </source>
</evidence>
<dbReference type="Pfam" id="PF13848">
    <property type="entry name" value="Thioredoxin_6"/>
    <property type="match status" value="1"/>
</dbReference>
<dbReference type="NCBIfam" id="TIGR01130">
    <property type="entry name" value="ER_PDI_fam"/>
    <property type="match status" value="1"/>
</dbReference>
<dbReference type="GO" id="GO:0006457">
    <property type="term" value="P:protein folding"/>
    <property type="evidence" value="ECO:0000318"/>
    <property type="project" value="GO_Central"/>
</dbReference>
<dbReference type="NCBIfam" id="TIGR01126">
    <property type="entry name" value="pdi_dom"/>
    <property type="match status" value="1"/>
</dbReference>
<dbReference type="CDD" id="cd02961">
    <property type="entry name" value="PDI_a_family"/>
    <property type="match status" value="2"/>
</dbReference>
<dbReference type="InterPro" id="IPR036249">
    <property type="entry name" value="Thioredoxin-like_sf"/>
</dbReference>
<sequence length="658" mass="74857">MTTLLHRKFWAVFGLLLSLTCIASATEKAEFIPNDGDVEVVDGRGGNYKFIEEDDVIILTRENFHYFIMSRPTVLVEFYAPWCGHCKDLAPEYSKAAETLKKENIPLAKVDATKEGELAVDFMITGYPSLILFRDGKKTDQYQGERNAFGIIDYMREKTDPNWKPPLPPVIELTSENFAKTINEAKMILVQFYAPYCSHCKQMQPEYEAAARSLSEYGIPLAKVDGTAEKALADSFQITGYPQMRVFRKGRVFEYKGPREHRGIVDHMKELARPASKIVNSLGELKSAMDRTETTVVGFFSSKSTLYEEFMAAAEEMRGILTCLHTFEKEMWTHYKVIPDTIVVYQPEIFQSEYEKSSHEFLQLKAVGNANDIVNFVKEKSVPLVGQRTKRNEAFKYSTKPLIVVYFDVNFDHQYVKDTQFIRKKVLEVAKIFQKSNAKFAISNEDEYLEELRGLNLADVNEDIKVAAFDGQKFRMEPMDEFDPEEVKEFIDLLSSGKGTPYYKSQPVPKVQEGPVLTVVANSFAKEILQSKKDVLIEFYAPWCGHCKALEPEYKKLAKKMKKSNPNLIVAKMDATANDVHPIFGQIKGYPSLFFLPVAHKQSPVPYTGGEFTYKALKAFIDQQASVILTDEERMGLPSSNSQDSPTESPEKHKTDEL</sequence>
<feature type="domain" description="Thioredoxin" evidence="15">
    <location>
        <begin position="161"/>
        <end position="284"/>
    </location>
</feature>
<comment type="subcellular location">
    <subcellularLocation>
        <location evidence="2">Endoplasmic reticulum lumen</location>
    </subcellularLocation>
</comment>
<dbReference type="GO" id="GO:0003756">
    <property type="term" value="F:protein disulfide isomerase activity"/>
    <property type="evidence" value="ECO:0000318"/>
    <property type="project" value="GO_Central"/>
</dbReference>
<dbReference type="InParanoid" id="E9GGE1"/>
<dbReference type="PANTHER" id="PTHR18929">
    <property type="entry name" value="PROTEIN DISULFIDE ISOMERASE"/>
    <property type="match status" value="1"/>
</dbReference>
<feature type="domain" description="Thioredoxin" evidence="15">
    <location>
        <begin position="494"/>
        <end position="626"/>
    </location>
</feature>
<dbReference type="SUPFAM" id="SSF52833">
    <property type="entry name" value="Thioredoxin-like"/>
    <property type="match status" value="5"/>
</dbReference>
<keyword evidence="5 13" id="KW-0732">Signal</keyword>
<evidence type="ECO:0000256" key="4">
    <source>
        <dbReference type="ARBA" id="ARBA00012723"/>
    </source>
</evidence>
<keyword evidence="9 13" id="KW-0413">Isomerase</keyword>
<keyword evidence="8 11" id="KW-1015">Disulfide bond</keyword>
<dbReference type="InterPro" id="IPR013766">
    <property type="entry name" value="Thioredoxin_domain"/>
</dbReference>
<evidence type="ECO:0000256" key="2">
    <source>
        <dbReference type="ARBA" id="ARBA00004319"/>
    </source>
</evidence>
<keyword evidence="10 11" id="KW-0676">Redox-active center</keyword>
<evidence type="ECO:0000256" key="8">
    <source>
        <dbReference type="ARBA" id="ARBA00023157"/>
    </source>
</evidence>
<feature type="compositionally biased region" description="Polar residues" evidence="14">
    <location>
        <begin position="638"/>
        <end position="648"/>
    </location>
</feature>
<dbReference type="OrthoDB" id="427280at2759"/>
<feature type="disulfide bond" description="Redox-active" evidence="11">
    <location>
        <begin position="544"/>
        <end position="547"/>
    </location>
</feature>
<keyword evidence="17" id="KW-1185">Reference proteome</keyword>
<dbReference type="Pfam" id="PF00085">
    <property type="entry name" value="Thioredoxin"/>
    <property type="match status" value="3"/>
</dbReference>
<organism evidence="16 17">
    <name type="scientific">Daphnia pulex</name>
    <name type="common">Water flea</name>
    <dbReference type="NCBI Taxonomy" id="6669"/>
    <lineage>
        <taxon>Eukaryota</taxon>
        <taxon>Metazoa</taxon>
        <taxon>Ecdysozoa</taxon>
        <taxon>Arthropoda</taxon>
        <taxon>Crustacea</taxon>
        <taxon>Branchiopoda</taxon>
        <taxon>Diplostraca</taxon>
        <taxon>Cladocera</taxon>
        <taxon>Anomopoda</taxon>
        <taxon>Daphniidae</taxon>
        <taxon>Daphnia</taxon>
    </lineage>
</organism>
<evidence type="ECO:0000256" key="3">
    <source>
        <dbReference type="ARBA" id="ARBA00006347"/>
    </source>
</evidence>
<accession>E9GGE1</accession>
<evidence type="ECO:0000256" key="10">
    <source>
        <dbReference type="ARBA" id="ARBA00023284"/>
    </source>
</evidence>
<dbReference type="InterPro" id="IPR017937">
    <property type="entry name" value="Thioredoxin_CS"/>
</dbReference>
<dbReference type="Proteomes" id="UP000000305">
    <property type="component" value="Unassembled WGS sequence"/>
</dbReference>
<dbReference type="GO" id="GO:0005783">
    <property type="term" value="C:endoplasmic reticulum"/>
    <property type="evidence" value="ECO:0000318"/>
    <property type="project" value="GO_Central"/>
</dbReference>
<dbReference type="Gene3D" id="3.40.30.10">
    <property type="entry name" value="Glutaredoxin"/>
    <property type="match status" value="5"/>
</dbReference>
<keyword evidence="7" id="KW-0256">Endoplasmic reticulum</keyword>
<comment type="similarity">
    <text evidence="3 12">Belongs to the protein disulfide isomerase family.</text>
</comment>
<evidence type="ECO:0000313" key="17">
    <source>
        <dbReference type="Proteomes" id="UP000000305"/>
    </source>
</evidence>
<reference evidence="16 17" key="1">
    <citation type="journal article" date="2011" name="Science">
        <title>The ecoresponsive genome of Daphnia pulex.</title>
        <authorList>
            <person name="Colbourne J.K."/>
            <person name="Pfrender M.E."/>
            <person name="Gilbert D."/>
            <person name="Thomas W.K."/>
            <person name="Tucker A."/>
            <person name="Oakley T.H."/>
            <person name="Tokishita S."/>
            <person name="Aerts A."/>
            <person name="Arnold G.J."/>
            <person name="Basu M.K."/>
            <person name="Bauer D.J."/>
            <person name="Caceres C.E."/>
            <person name="Carmel L."/>
            <person name="Casola C."/>
            <person name="Choi J.H."/>
            <person name="Detter J.C."/>
            <person name="Dong Q."/>
            <person name="Dusheyko S."/>
            <person name="Eads B.D."/>
            <person name="Frohlich T."/>
            <person name="Geiler-Samerotte K.A."/>
            <person name="Gerlach D."/>
            <person name="Hatcher P."/>
            <person name="Jogdeo S."/>
            <person name="Krijgsveld J."/>
            <person name="Kriventseva E.V."/>
            <person name="Kultz D."/>
            <person name="Laforsch C."/>
            <person name="Lindquist E."/>
            <person name="Lopez J."/>
            <person name="Manak J.R."/>
            <person name="Muller J."/>
            <person name="Pangilinan J."/>
            <person name="Patwardhan R.P."/>
            <person name="Pitluck S."/>
            <person name="Pritham E.J."/>
            <person name="Rechtsteiner A."/>
            <person name="Rho M."/>
            <person name="Rogozin I.B."/>
            <person name="Sakarya O."/>
            <person name="Salamov A."/>
            <person name="Schaack S."/>
            <person name="Shapiro H."/>
            <person name="Shiga Y."/>
            <person name="Skalitzky C."/>
            <person name="Smith Z."/>
            <person name="Souvorov A."/>
            <person name="Sung W."/>
            <person name="Tang Z."/>
            <person name="Tsuchiya D."/>
            <person name="Tu H."/>
            <person name="Vos H."/>
            <person name="Wang M."/>
            <person name="Wolf Y.I."/>
            <person name="Yamagata H."/>
            <person name="Yamada T."/>
            <person name="Ye Y."/>
            <person name="Shaw J.R."/>
            <person name="Andrews J."/>
            <person name="Crease T.J."/>
            <person name="Tang H."/>
            <person name="Lucas S.M."/>
            <person name="Robertson H.M."/>
            <person name="Bork P."/>
            <person name="Koonin E.V."/>
            <person name="Zdobnov E.M."/>
            <person name="Grigoriev I.V."/>
            <person name="Lynch M."/>
            <person name="Boore J.L."/>
        </authorList>
    </citation>
    <scope>NUCLEOTIDE SEQUENCE [LARGE SCALE GENOMIC DNA]</scope>
</reference>
<dbReference type="PRINTS" id="PR00421">
    <property type="entry name" value="THIOREDOXIN"/>
</dbReference>
<comment type="catalytic activity">
    <reaction evidence="1 13">
        <text>Catalyzes the rearrangement of -S-S- bonds in proteins.</text>
        <dbReference type="EC" id="5.3.4.1"/>
    </reaction>
</comment>
<dbReference type="EMBL" id="GL732543">
    <property type="protein sequence ID" value="EFX81388.1"/>
    <property type="molecule type" value="Genomic_DNA"/>
</dbReference>
<dbReference type="HOGENOM" id="CLU_025879_6_2_1"/>
<feature type="compositionally biased region" description="Basic and acidic residues" evidence="14">
    <location>
        <begin position="649"/>
        <end position="658"/>
    </location>
</feature>
<feature type="chain" id="PRO_5005128586" description="Protein disulfide-isomerase" evidence="13">
    <location>
        <begin position="26"/>
        <end position="658"/>
    </location>
</feature>
<feature type="domain" description="Thioredoxin" evidence="15">
    <location>
        <begin position="20"/>
        <end position="160"/>
    </location>
</feature>
<dbReference type="PROSITE" id="PS51352">
    <property type="entry name" value="THIOREDOXIN_2"/>
    <property type="match status" value="3"/>
</dbReference>
<dbReference type="EC" id="5.3.4.1" evidence="4 13"/>
<dbReference type="eggNOG" id="KOG0190">
    <property type="taxonomic scope" value="Eukaryota"/>
</dbReference>